<dbReference type="Gene3D" id="1.25.40.20">
    <property type="entry name" value="Ankyrin repeat-containing domain"/>
    <property type="match status" value="1"/>
</dbReference>
<dbReference type="Pfam" id="PF12796">
    <property type="entry name" value="Ank_2"/>
    <property type="match status" value="1"/>
</dbReference>
<dbReference type="InterPro" id="IPR007751">
    <property type="entry name" value="DUF676_lipase-like"/>
</dbReference>
<protein>
    <recommendedName>
        <fullName evidence="9">DUF676 domain-containing protein</fullName>
    </recommendedName>
</protein>
<dbReference type="Pfam" id="PF05057">
    <property type="entry name" value="DUF676"/>
    <property type="match status" value="1"/>
</dbReference>
<evidence type="ECO:0000256" key="2">
    <source>
        <dbReference type="ARBA" id="ARBA00004240"/>
    </source>
</evidence>
<comment type="subcellular location">
    <subcellularLocation>
        <location evidence="2">Endoplasmic reticulum</location>
    </subcellularLocation>
    <subcellularLocation>
        <location evidence="3">Membrane</location>
    </subcellularLocation>
    <subcellularLocation>
        <location evidence="1">Mitochondrion</location>
    </subcellularLocation>
</comment>
<keyword evidence="7" id="KW-0472">Membrane</keyword>
<evidence type="ECO:0000256" key="4">
    <source>
        <dbReference type="ARBA" id="ARBA00007920"/>
    </source>
</evidence>
<proteinExistence type="inferred from homology"/>
<dbReference type="GO" id="GO:0005783">
    <property type="term" value="C:endoplasmic reticulum"/>
    <property type="evidence" value="ECO:0007669"/>
    <property type="project" value="UniProtKB-SubCell"/>
</dbReference>
<name>A0A0C3AVJ9_PILCF</name>
<dbReference type="GO" id="GO:0005739">
    <property type="term" value="C:mitochondrion"/>
    <property type="evidence" value="ECO:0007669"/>
    <property type="project" value="UniProtKB-SubCell"/>
</dbReference>
<evidence type="ECO:0000313" key="11">
    <source>
        <dbReference type="Proteomes" id="UP000054166"/>
    </source>
</evidence>
<dbReference type="InterPro" id="IPR029058">
    <property type="entry name" value="AB_hydrolase_fold"/>
</dbReference>
<evidence type="ECO:0000256" key="7">
    <source>
        <dbReference type="ARBA" id="ARBA00023136"/>
    </source>
</evidence>
<evidence type="ECO:0000256" key="8">
    <source>
        <dbReference type="PROSITE-ProRule" id="PRU00023"/>
    </source>
</evidence>
<dbReference type="PROSITE" id="PS50088">
    <property type="entry name" value="ANK_REPEAT"/>
    <property type="match status" value="1"/>
</dbReference>
<keyword evidence="5" id="KW-0256">Endoplasmic reticulum</keyword>
<evidence type="ECO:0000256" key="3">
    <source>
        <dbReference type="ARBA" id="ARBA00004370"/>
    </source>
</evidence>
<dbReference type="PANTHER" id="PTHR48182:SF2">
    <property type="entry name" value="PROTEIN SERAC1"/>
    <property type="match status" value="1"/>
</dbReference>
<reference evidence="11" key="2">
    <citation type="submission" date="2015-01" db="EMBL/GenBank/DDBJ databases">
        <title>Evolutionary Origins and Diversification of the Mycorrhizal Mutualists.</title>
        <authorList>
            <consortium name="DOE Joint Genome Institute"/>
            <consortium name="Mycorrhizal Genomics Consortium"/>
            <person name="Kohler A."/>
            <person name="Kuo A."/>
            <person name="Nagy L.G."/>
            <person name="Floudas D."/>
            <person name="Copeland A."/>
            <person name="Barry K.W."/>
            <person name="Cichocki N."/>
            <person name="Veneault-Fourrey C."/>
            <person name="LaButti K."/>
            <person name="Lindquist E.A."/>
            <person name="Lipzen A."/>
            <person name="Lundell T."/>
            <person name="Morin E."/>
            <person name="Murat C."/>
            <person name="Riley R."/>
            <person name="Ohm R."/>
            <person name="Sun H."/>
            <person name="Tunlid A."/>
            <person name="Henrissat B."/>
            <person name="Grigoriev I.V."/>
            <person name="Hibbett D.S."/>
            <person name="Martin F."/>
        </authorList>
    </citation>
    <scope>NUCLEOTIDE SEQUENCE [LARGE SCALE GENOMIC DNA]</scope>
    <source>
        <strain evidence="11">F 1598</strain>
    </source>
</reference>
<dbReference type="SMART" id="SM00248">
    <property type="entry name" value="ANK"/>
    <property type="match status" value="2"/>
</dbReference>
<evidence type="ECO:0000259" key="9">
    <source>
        <dbReference type="Pfam" id="PF05057"/>
    </source>
</evidence>
<keyword evidence="8" id="KW-0040">ANK repeat</keyword>
<comment type="similarity">
    <text evidence="4">Belongs to the putative lipase ROG1 family.</text>
</comment>
<organism evidence="10 11">
    <name type="scientific">Piloderma croceum (strain F 1598)</name>
    <dbReference type="NCBI Taxonomy" id="765440"/>
    <lineage>
        <taxon>Eukaryota</taxon>
        <taxon>Fungi</taxon>
        <taxon>Dikarya</taxon>
        <taxon>Basidiomycota</taxon>
        <taxon>Agaricomycotina</taxon>
        <taxon>Agaricomycetes</taxon>
        <taxon>Agaricomycetidae</taxon>
        <taxon>Atheliales</taxon>
        <taxon>Atheliaceae</taxon>
        <taxon>Piloderma</taxon>
    </lineage>
</organism>
<dbReference type="HOGENOM" id="CLU_414530_0_0_1"/>
<dbReference type="Gene3D" id="3.40.50.1820">
    <property type="entry name" value="alpha/beta hydrolase"/>
    <property type="match status" value="1"/>
</dbReference>
<dbReference type="InterPro" id="IPR052374">
    <property type="entry name" value="SERAC1"/>
</dbReference>
<evidence type="ECO:0000256" key="1">
    <source>
        <dbReference type="ARBA" id="ARBA00004173"/>
    </source>
</evidence>
<reference evidence="10 11" key="1">
    <citation type="submission" date="2014-04" db="EMBL/GenBank/DDBJ databases">
        <authorList>
            <consortium name="DOE Joint Genome Institute"/>
            <person name="Kuo A."/>
            <person name="Tarkka M."/>
            <person name="Buscot F."/>
            <person name="Kohler A."/>
            <person name="Nagy L.G."/>
            <person name="Floudas D."/>
            <person name="Copeland A."/>
            <person name="Barry K.W."/>
            <person name="Cichocki N."/>
            <person name="Veneault-Fourrey C."/>
            <person name="LaButti K."/>
            <person name="Lindquist E.A."/>
            <person name="Lipzen A."/>
            <person name="Lundell T."/>
            <person name="Morin E."/>
            <person name="Murat C."/>
            <person name="Sun H."/>
            <person name="Tunlid A."/>
            <person name="Henrissat B."/>
            <person name="Grigoriev I.V."/>
            <person name="Hibbett D.S."/>
            <person name="Martin F."/>
            <person name="Nordberg H.P."/>
            <person name="Cantor M.N."/>
            <person name="Hua S.X."/>
        </authorList>
    </citation>
    <scope>NUCLEOTIDE SEQUENCE [LARGE SCALE GENOMIC DNA]</scope>
    <source>
        <strain evidence="10 11">F 1598</strain>
    </source>
</reference>
<dbReference type="PROSITE" id="PS50297">
    <property type="entry name" value="ANK_REP_REGION"/>
    <property type="match status" value="1"/>
</dbReference>
<dbReference type="GO" id="GO:0016020">
    <property type="term" value="C:membrane"/>
    <property type="evidence" value="ECO:0007669"/>
    <property type="project" value="UniProtKB-SubCell"/>
</dbReference>
<accession>A0A0C3AVJ9</accession>
<keyword evidence="6" id="KW-0496">Mitochondrion</keyword>
<gene>
    <name evidence="10" type="ORF">PILCRDRAFT_11665</name>
</gene>
<dbReference type="InterPro" id="IPR002110">
    <property type="entry name" value="Ankyrin_rpt"/>
</dbReference>
<dbReference type="AlphaFoldDB" id="A0A0C3AVJ9"/>
<dbReference type="SUPFAM" id="SSF48403">
    <property type="entry name" value="Ankyrin repeat"/>
    <property type="match status" value="1"/>
</dbReference>
<dbReference type="InParanoid" id="A0A0C3AVJ9"/>
<evidence type="ECO:0000256" key="6">
    <source>
        <dbReference type="ARBA" id="ARBA00023128"/>
    </source>
</evidence>
<dbReference type="PANTHER" id="PTHR48182">
    <property type="entry name" value="PROTEIN SERAC1"/>
    <property type="match status" value="1"/>
</dbReference>
<keyword evidence="11" id="KW-1185">Reference proteome</keyword>
<evidence type="ECO:0000256" key="5">
    <source>
        <dbReference type="ARBA" id="ARBA00022824"/>
    </source>
</evidence>
<feature type="domain" description="DUF676" evidence="9">
    <location>
        <begin position="97"/>
        <end position="234"/>
    </location>
</feature>
<dbReference type="Proteomes" id="UP000054166">
    <property type="component" value="Unassembled WGS sequence"/>
</dbReference>
<sequence length="662" mass="74211">MASASNAPETSSLRLRVFAKRFFGEDDCIGGMEESMQSLLTLAGDDGVIEQALETNVAQPTRARIQFVFQQLNGGLGNNEFGVHVLQTGANPVVDIVAIHGLDGHLEKSWTADNGTLWLHNLLPKELPHAQILTYGYDSYTRGRNRLANESIHDLANDLLSSLATRRQISNQTERRPIIFVAHSLGGIILKSALLLASLCGEQHNFHHKAIELSTYGLIFLGTPHQGAENIKFALLLLHIQAIYTPTNNIIVKDLELHSKVLQEQLDRYKAISHKYTTVFCYEKYPTKLFAGKQVKLVDQYSAVIPGMQNVESVGLNKDHVSIAKFEHQDDWDFTVVTSHLSQMVGAAPSKIEKTWESYKDDIKDGRHTNTLGNETHLLYSNPPASLQVDNIFQHFNQHIVTHGITPVPIPAVSSLPTPNPVWVPYPGRFIFDGPRTFQDYWHSPYVLCPPLREPRSTLSDNDIQQFYTQVDNNTSHMENKLASFVHQYRNAMVAEVNLFPHLAQQQAIFCLMMSAADGLIHTDLETKRTLLHYMAMNGVTDILKNLVSTGFGMNDPDSDYRTPLHLAVVSNHADTVHVLVETCGADVHAQDLRKLLPWHCALNIDCDYLGENYRCITSKEQILCLLAVHTNPEKVEGPRFVQVLKDLKENPGAPIEIQLHK</sequence>
<dbReference type="SUPFAM" id="SSF53474">
    <property type="entry name" value="alpha/beta-Hydrolases"/>
    <property type="match status" value="1"/>
</dbReference>
<evidence type="ECO:0000313" key="10">
    <source>
        <dbReference type="EMBL" id="KIM78008.1"/>
    </source>
</evidence>
<dbReference type="InterPro" id="IPR036770">
    <property type="entry name" value="Ankyrin_rpt-contain_sf"/>
</dbReference>
<dbReference type="OrthoDB" id="5086500at2759"/>
<dbReference type="EMBL" id="KN833020">
    <property type="protein sequence ID" value="KIM78008.1"/>
    <property type="molecule type" value="Genomic_DNA"/>
</dbReference>
<feature type="repeat" description="ANK" evidence="8">
    <location>
        <begin position="560"/>
        <end position="593"/>
    </location>
</feature>